<feature type="transmembrane region" description="Helical" evidence="1">
    <location>
        <begin position="80"/>
        <end position="100"/>
    </location>
</feature>
<proteinExistence type="predicted"/>
<dbReference type="AlphaFoldDB" id="A0A067P9F2"/>
<organism evidence="2 3">
    <name type="scientific">Jaapia argillacea MUCL 33604</name>
    <dbReference type="NCBI Taxonomy" id="933084"/>
    <lineage>
        <taxon>Eukaryota</taxon>
        <taxon>Fungi</taxon>
        <taxon>Dikarya</taxon>
        <taxon>Basidiomycota</taxon>
        <taxon>Agaricomycotina</taxon>
        <taxon>Agaricomycetes</taxon>
        <taxon>Agaricomycetidae</taxon>
        <taxon>Jaapiales</taxon>
        <taxon>Jaapiaceae</taxon>
        <taxon>Jaapia</taxon>
    </lineage>
</organism>
<feature type="transmembrane region" description="Helical" evidence="1">
    <location>
        <begin position="171"/>
        <end position="190"/>
    </location>
</feature>
<protein>
    <submittedName>
        <fullName evidence="2">Uncharacterized protein</fullName>
    </submittedName>
</protein>
<keyword evidence="1" id="KW-1133">Transmembrane helix</keyword>
<name>A0A067P9F2_9AGAM</name>
<dbReference type="Proteomes" id="UP000027265">
    <property type="component" value="Unassembled WGS sequence"/>
</dbReference>
<evidence type="ECO:0000256" key="1">
    <source>
        <dbReference type="SAM" id="Phobius"/>
    </source>
</evidence>
<reference evidence="3" key="1">
    <citation type="journal article" date="2014" name="Proc. Natl. Acad. Sci. U.S.A.">
        <title>Extensive sampling of basidiomycete genomes demonstrates inadequacy of the white-rot/brown-rot paradigm for wood decay fungi.</title>
        <authorList>
            <person name="Riley R."/>
            <person name="Salamov A.A."/>
            <person name="Brown D.W."/>
            <person name="Nagy L.G."/>
            <person name="Floudas D."/>
            <person name="Held B.W."/>
            <person name="Levasseur A."/>
            <person name="Lombard V."/>
            <person name="Morin E."/>
            <person name="Otillar R."/>
            <person name="Lindquist E.A."/>
            <person name="Sun H."/>
            <person name="LaButti K.M."/>
            <person name="Schmutz J."/>
            <person name="Jabbour D."/>
            <person name="Luo H."/>
            <person name="Baker S.E."/>
            <person name="Pisabarro A.G."/>
            <person name="Walton J.D."/>
            <person name="Blanchette R.A."/>
            <person name="Henrissat B."/>
            <person name="Martin F."/>
            <person name="Cullen D."/>
            <person name="Hibbett D.S."/>
            <person name="Grigoriev I.V."/>
        </authorList>
    </citation>
    <scope>NUCLEOTIDE SEQUENCE [LARGE SCALE GENOMIC DNA]</scope>
    <source>
        <strain evidence="3">MUCL 33604</strain>
    </source>
</reference>
<keyword evidence="1" id="KW-0812">Transmembrane</keyword>
<dbReference type="InParanoid" id="A0A067P9F2"/>
<keyword evidence="1" id="KW-0472">Membrane</keyword>
<feature type="transmembrane region" description="Helical" evidence="1">
    <location>
        <begin position="44"/>
        <end position="60"/>
    </location>
</feature>
<evidence type="ECO:0000313" key="2">
    <source>
        <dbReference type="EMBL" id="KDQ51538.1"/>
    </source>
</evidence>
<accession>A0A067P9F2</accession>
<keyword evidence="3" id="KW-1185">Reference proteome</keyword>
<dbReference type="HOGENOM" id="CLU_1354798_0_0_1"/>
<evidence type="ECO:0000313" key="3">
    <source>
        <dbReference type="Proteomes" id="UP000027265"/>
    </source>
</evidence>
<dbReference type="EMBL" id="KL197747">
    <property type="protein sequence ID" value="KDQ51538.1"/>
    <property type="molecule type" value="Genomic_DNA"/>
</dbReference>
<gene>
    <name evidence="2" type="ORF">JAAARDRAFT_62422</name>
</gene>
<sequence length="202" mass="23798">MTVMSKVRWLPFYDVGRALHDSIFGLRRRKEIAHPTMIEFIHKLYIFYWGLGIVMAWVLWVELNVPESMVKQDNLSYGQILSLFIPLPALVTVGCHIISLPFPQRLFEKVCSAFTMTHSSRHSSGHTQDSLQHPPQLIPLIYPFQGIPLEEYINMEDRMRNRQGPWRRPRFWLAAFRGVYISFDIIPAFVRSMERHPYRLPT</sequence>